<dbReference type="Pfam" id="PF00126">
    <property type="entry name" value="HTH_1"/>
    <property type="match status" value="1"/>
</dbReference>
<dbReference type="GO" id="GO:0003677">
    <property type="term" value="F:DNA binding"/>
    <property type="evidence" value="ECO:0007669"/>
    <property type="project" value="UniProtKB-KW"/>
</dbReference>
<accession>A0A3S9B7E5</accession>
<dbReference type="PANTHER" id="PTHR30118">
    <property type="entry name" value="HTH-TYPE TRANSCRIPTIONAL REGULATOR LEUO-RELATED"/>
    <property type="match status" value="1"/>
</dbReference>
<dbReference type="OrthoDB" id="8455878at2"/>
<dbReference type="EMBL" id="CP032509">
    <property type="protein sequence ID" value="AZN72888.1"/>
    <property type="molecule type" value="Genomic_DNA"/>
</dbReference>
<dbReference type="Gene3D" id="1.10.10.10">
    <property type="entry name" value="Winged helix-like DNA-binding domain superfamily/Winged helix DNA-binding domain"/>
    <property type="match status" value="1"/>
</dbReference>
<reference evidence="7 8" key="1">
    <citation type="submission" date="2018-09" db="EMBL/GenBank/DDBJ databases">
        <title>Marinorhizobium profundi gen. nov., sp. nov., isolated from a deep-sea sediment sample from the New Britain Trench and proposal of Marinorhizobiaceae fam. nov. in the order Rhizobiales of the class Alphaproteobacteria.</title>
        <authorList>
            <person name="Cao J."/>
        </authorList>
    </citation>
    <scope>NUCLEOTIDE SEQUENCE [LARGE SCALE GENOMIC DNA]</scope>
    <source>
        <strain evidence="7 8">WS11</strain>
    </source>
</reference>
<feature type="domain" description="HTH lysR-type" evidence="6">
    <location>
        <begin position="6"/>
        <end position="63"/>
    </location>
</feature>
<protein>
    <submittedName>
        <fullName evidence="7">LysR family transcriptional regulator</fullName>
    </submittedName>
</protein>
<dbReference type="InterPro" id="IPR036388">
    <property type="entry name" value="WH-like_DNA-bd_sf"/>
</dbReference>
<gene>
    <name evidence="7" type="ORF">D5400_17830</name>
</gene>
<dbReference type="PANTHER" id="PTHR30118:SF15">
    <property type="entry name" value="TRANSCRIPTIONAL REGULATORY PROTEIN"/>
    <property type="match status" value="1"/>
</dbReference>
<evidence type="ECO:0000313" key="8">
    <source>
        <dbReference type="Proteomes" id="UP000268192"/>
    </source>
</evidence>
<keyword evidence="5" id="KW-0804">Transcription</keyword>
<organism evidence="7 8">
    <name type="scientific">Georhizobium profundi</name>
    <dbReference type="NCBI Taxonomy" id="2341112"/>
    <lineage>
        <taxon>Bacteria</taxon>
        <taxon>Pseudomonadati</taxon>
        <taxon>Pseudomonadota</taxon>
        <taxon>Alphaproteobacteria</taxon>
        <taxon>Hyphomicrobiales</taxon>
        <taxon>Rhizobiaceae</taxon>
        <taxon>Georhizobium</taxon>
    </lineage>
</organism>
<keyword evidence="3" id="KW-0805">Transcription regulation</keyword>
<dbReference type="CDD" id="cd08417">
    <property type="entry name" value="PBP2_Nitroaromatics_like"/>
    <property type="match status" value="1"/>
</dbReference>
<evidence type="ECO:0000256" key="2">
    <source>
        <dbReference type="ARBA" id="ARBA00022458"/>
    </source>
</evidence>
<evidence type="ECO:0000313" key="7">
    <source>
        <dbReference type="EMBL" id="AZN72888.1"/>
    </source>
</evidence>
<dbReference type="RefSeq" id="WP_126011252.1">
    <property type="nucleotide sequence ID" value="NZ_CP032509.1"/>
</dbReference>
<dbReference type="Proteomes" id="UP000268192">
    <property type="component" value="Chromosome"/>
</dbReference>
<dbReference type="SUPFAM" id="SSF53850">
    <property type="entry name" value="Periplasmic binding protein-like II"/>
    <property type="match status" value="1"/>
</dbReference>
<keyword evidence="4" id="KW-0238">DNA-binding</keyword>
<evidence type="ECO:0000256" key="5">
    <source>
        <dbReference type="ARBA" id="ARBA00023163"/>
    </source>
</evidence>
<keyword evidence="8" id="KW-1185">Reference proteome</keyword>
<dbReference type="InterPro" id="IPR005119">
    <property type="entry name" value="LysR_subst-bd"/>
</dbReference>
<dbReference type="PRINTS" id="PR00039">
    <property type="entry name" value="HTHLYSR"/>
</dbReference>
<dbReference type="PROSITE" id="PS50931">
    <property type="entry name" value="HTH_LYSR"/>
    <property type="match status" value="1"/>
</dbReference>
<sequence length="300" mass="33094">MNLRAVDLNLLVILDVLLDEAHVSRAARRLNLSQPAVSSALQRCRHLLGDELLDRGRGTMHRTPRADALRGPLKSLLAGVQDLIDPAEVPLAELQRVLRVTAADLPIAMIAEPLLENLERMAPHVSVVFQPWHGAAAAASALRIGDTDIAISVFDRVEEEIERRTLLEETYVVAMRRDHPAARGFDLDAWLAWPHVVVSGQGEMRTPLDAQLAAIGRQRQVGLVVPAFQLVPGLLARTSLLALLPAHSLRWHQHDALLAVTPPIPITGFPLQIAWHSRQSADRGLRHVISMIETLFVEMV</sequence>
<evidence type="ECO:0000256" key="4">
    <source>
        <dbReference type="ARBA" id="ARBA00023125"/>
    </source>
</evidence>
<dbReference type="Pfam" id="PF03466">
    <property type="entry name" value="LysR_substrate"/>
    <property type="match status" value="1"/>
</dbReference>
<evidence type="ECO:0000256" key="3">
    <source>
        <dbReference type="ARBA" id="ARBA00023015"/>
    </source>
</evidence>
<evidence type="ECO:0000256" key="1">
    <source>
        <dbReference type="ARBA" id="ARBA00009437"/>
    </source>
</evidence>
<dbReference type="Gene3D" id="3.40.190.10">
    <property type="entry name" value="Periplasmic binding protein-like II"/>
    <property type="match status" value="2"/>
</dbReference>
<dbReference type="KEGG" id="abaw:D5400_17830"/>
<dbReference type="InterPro" id="IPR036390">
    <property type="entry name" value="WH_DNA-bd_sf"/>
</dbReference>
<dbReference type="GO" id="GO:0003700">
    <property type="term" value="F:DNA-binding transcription factor activity"/>
    <property type="evidence" value="ECO:0007669"/>
    <property type="project" value="InterPro"/>
</dbReference>
<dbReference type="SUPFAM" id="SSF46785">
    <property type="entry name" value="Winged helix' DNA-binding domain"/>
    <property type="match status" value="1"/>
</dbReference>
<proteinExistence type="inferred from homology"/>
<comment type="similarity">
    <text evidence="1">Belongs to the LysR transcriptional regulatory family.</text>
</comment>
<dbReference type="InterPro" id="IPR000847">
    <property type="entry name" value="LysR_HTH_N"/>
</dbReference>
<keyword evidence="2" id="KW-0536">Nodulation</keyword>
<dbReference type="InterPro" id="IPR037402">
    <property type="entry name" value="YidZ_PBP2"/>
</dbReference>
<evidence type="ECO:0000259" key="6">
    <source>
        <dbReference type="PROSITE" id="PS50931"/>
    </source>
</evidence>
<dbReference type="AlphaFoldDB" id="A0A3S9B7E5"/>
<name>A0A3S9B7E5_9HYPH</name>
<dbReference type="InterPro" id="IPR050389">
    <property type="entry name" value="LysR-type_TF"/>
</dbReference>